<comment type="caution">
    <text evidence="3">The sequence shown here is derived from an EMBL/GenBank/DDBJ whole genome shotgun (WGS) entry which is preliminary data.</text>
</comment>
<evidence type="ECO:0000256" key="2">
    <source>
        <dbReference type="SAM" id="MobiDB-lite"/>
    </source>
</evidence>
<protein>
    <submittedName>
        <fullName evidence="3">Uncharacterized protein</fullName>
    </submittedName>
</protein>
<sequence length="272" mass="31303">MDFSPVGNSYADVIQRIRKFRAFDEPEKKHIFQSFTEFCAPYKPPVTLGKPGDVFLNRKTYKLYMREDSQWTQWLSTSDSSRLKYPELQNRFLWIVPNSGQRMVDFVPSSILKRFKILDATELLKSIVSLQQKQDQTRKRKSESSLNTKKGKKGRLSNIEPPVGWSGIDDLPTQLLTSVSAPVPRSNLMSSLSSTAPLQTPGSSSSRVSLHNSVSMSPQIQRDKKLLERNKLLERENQELKMSLRISKELEKDSHMVRRLHHIASEVLMSFF</sequence>
<organism evidence="3 4">
    <name type="scientific">Lentinula lateritia</name>
    <dbReference type="NCBI Taxonomy" id="40482"/>
    <lineage>
        <taxon>Eukaryota</taxon>
        <taxon>Fungi</taxon>
        <taxon>Dikarya</taxon>
        <taxon>Basidiomycota</taxon>
        <taxon>Agaricomycotina</taxon>
        <taxon>Agaricomycetes</taxon>
        <taxon>Agaricomycetidae</taxon>
        <taxon>Agaricales</taxon>
        <taxon>Marasmiineae</taxon>
        <taxon>Omphalotaceae</taxon>
        <taxon>Lentinula</taxon>
    </lineage>
</organism>
<evidence type="ECO:0000256" key="1">
    <source>
        <dbReference type="SAM" id="Coils"/>
    </source>
</evidence>
<keyword evidence="4" id="KW-1185">Reference proteome</keyword>
<feature type="region of interest" description="Disordered" evidence="2">
    <location>
        <begin position="190"/>
        <end position="220"/>
    </location>
</feature>
<name>A0ABQ8VYQ3_9AGAR</name>
<dbReference type="Proteomes" id="UP001150217">
    <property type="component" value="Unassembled WGS sequence"/>
</dbReference>
<evidence type="ECO:0000313" key="4">
    <source>
        <dbReference type="Proteomes" id="UP001150217"/>
    </source>
</evidence>
<evidence type="ECO:0000313" key="3">
    <source>
        <dbReference type="EMBL" id="KAJ4501517.1"/>
    </source>
</evidence>
<gene>
    <name evidence="3" type="ORF">C8R41DRAFT_804938</name>
</gene>
<reference evidence="3" key="1">
    <citation type="submission" date="2022-08" db="EMBL/GenBank/DDBJ databases">
        <title>A Global Phylogenomic Analysis of the Shiitake Genus Lentinula.</title>
        <authorList>
            <consortium name="DOE Joint Genome Institute"/>
            <person name="Sierra-Patev S."/>
            <person name="Min B."/>
            <person name="Naranjo-Ortiz M."/>
            <person name="Looney B."/>
            <person name="Konkel Z."/>
            <person name="Slot J.C."/>
            <person name="Sakamoto Y."/>
            <person name="Steenwyk J.L."/>
            <person name="Rokas A."/>
            <person name="Carro J."/>
            <person name="Camarero S."/>
            <person name="Ferreira P."/>
            <person name="Molpeceres G."/>
            <person name="Ruiz-Duenas F.J."/>
            <person name="Serrano A."/>
            <person name="Henrissat B."/>
            <person name="Drula E."/>
            <person name="Hughes K.W."/>
            <person name="Mata J.L."/>
            <person name="Ishikawa N.K."/>
            <person name="Vargas-Isla R."/>
            <person name="Ushijima S."/>
            <person name="Smith C.A."/>
            <person name="Ahrendt S."/>
            <person name="Andreopoulos W."/>
            <person name="He G."/>
            <person name="Labutti K."/>
            <person name="Lipzen A."/>
            <person name="Ng V."/>
            <person name="Riley R."/>
            <person name="Sandor L."/>
            <person name="Barry K."/>
            <person name="Martinez A.T."/>
            <person name="Xiao Y."/>
            <person name="Gibbons J.G."/>
            <person name="Terashima K."/>
            <person name="Grigoriev I.V."/>
            <person name="Hibbett D.S."/>
        </authorList>
    </citation>
    <scope>NUCLEOTIDE SEQUENCE</scope>
    <source>
        <strain evidence="3">RHP3577 ss4</strain>
    </source>
</reference>
<feature type="compositionally biased region" description="Low complexity" evidence="2">
    <location>
        <begin position="203"/>
        <end position="217"/>
    </location>
</feature>
<accession>A0ABQ8VYQ3</accession>
<feature type="coiled-coil region" evidence="1">
    <location>
        <begin position="223"/>
        <end position="253"/>
    </location>
</feature>
<dbReference type="EMBL" id="JANVFT010000001">
    <property type="protein sequence ID" value="KAJ4501517.1"/>
    <property type="molecule type" value="Genomic_DNA"/>
</dbReference>
<feature type="region of interest" description="Disordered" evidence="2">
    <location>
        <begin position="131"/>
        <end position="165"/>
    </location>
</feature>
<feature type="compositionally biased region" description="Polar residues" evidence="2">
    <location>
        <begin position="190"/>
        <end position="202"/>
    </location>
</feature>
<proteinExistence type="predicted"/>
<keyword evidence="1" id="KW-0175">Coiled coil</keyword>